<keyword evidence="10 13" id="KW-0143">Chaperone</keyword>
<dbReference type="InterPro" id="IPR028053">
    <property type="entry name" value="Membr_insert_YidC_N"/>
</dbReference>
<evidence type="ECO:0000256" key="1">
    <source>
        <dbReference type="ARBA" id="ARBA00004429"/>
    </source>
</evidence>
<dbReference type="GO" id="GO:0051205">
    <property type="term" value="P:protein insertion into membrane"/>
    <property type="evidence" value="ECO:0007669"/>
    <property type="project" value="TreeGrafter"/>
</dbReference>
<dbReference type="NCBIfam" id="TIGR03593">
    <property type="entry name" value="yidC_nterm"/>
    <property type="match status" value="1"/>
</dbReference>
<feature type="region of interest" description="Disordered" evidence="14">
    <location>
        <begin position="36"/>
        <end position="63"/>
    </location>
</feature>
<evidence type="ECO:0000256" key="5">
    <source>
        <dbReference type="ARBA" id="ARBA00022475"/>
    </source>
</evidence>
<evidence type="ECO:0000256" key="12">
    <source>
        <dbReference type="ARBA" id="ARBA00033342"/>
    </source>
</evidence>
<dbReference type="InterPro" id="IPR001708">
    <property type="entry name" value="YidC/ALB3/OXA1/COX18"/>
</dbReference>
<keyword evidence="7 13" id="KW-0653">Protein transport</keyword>
<keyword evidence="5 13" id="KW-1003">Cell membrane</keyword>
<dbReference type="AlphaFoldDB" id="A0A2T6V2D3"/>
<keyword evidence="8 13" id="KW-1133">Transmembrane helix</keyword>
<comment type="subunit">
    <text evidence="13">Interacts with the Sec translocase complex via SecD. Specifically interacts with transmembrane segments of nascent integral membrane proteins during membrane integration.</text>
</comment>
<evidence type="ECO:0000256" key="6">
    <source>
        <dbReference type="ARBA" id="ARBA00022692"/>
    </source>
</evidence>
<feature type="transmembrane region" description="Helical" evidence="13">
    <location>
        <begin position="423"/>
        <end position="446"/>
    </location>
</feature>
<dbReference type="CDD" id="cd20070">
    <property type="entry name" value="5TM_YidC_Alb3"/>
    <property type="match status" value="1"/>
</dbReference>
<name>A0A2T6V2D3_HELPX</name>
<evidence type="ECO:0000256" key="11">
    <source>
        <dbReference type="ARBA" id="ARBA00033245"/>
    </source>
</evidence>
<evidence type="ECO:0000313" key="17">
    <source>
        <dbReference type="EMBL" id="PUD72021.1"/>
    </source>
</evidence>
<dbReference type="InterPro" id="IPR038221">
    <property type="entry name" value="YidC_periplasmic_sf"/>
</dbReference>
<feature type="transmembrane region" description="Helical" evidence="13">
    <location>
        <begin position="466"/>
        <end position="483"/>
    </location>
</feature>
<evidence type="ECO:0000259" key="15">
    <source>
        <dbReference type="Pfam" id="PF02096"/>
    </source>
</evidence>
<evidence type="ECO:0000256" key="10">
    <source>
        <dbReference type="ARBA" id="ARBA00023186"/>
    </source>
</evidence>
<dbReference type="Pfam" id="PF02096">
    <property type="entry name" value="60KD_IMP"/>
    <property type="match status" value="1"/>
</dbReference>
<dbReference type="GO" id="GO:0015031">
    <property type="term" value="P:protein transport"/>
    <property type="evidence" value="ECO:0007669"/>
    <property type="project" value="UniProtKB-KW"/>
</dbReference>
<dbReference type="EMBL" id="QBQT01000518">
    <property type="protein sequence ID" value="PUD72021.1"/>
    <property type="molecule type" value="Genomic_DNA"/>
</dbReference>
<comment type="caution">
    <text evidence="17">The sequence shown here is derived from an EMBL/GenBank/DDBJ whole genome shotgun (WGS) entry which is preliminary data.</text>
</comment>
<evidence type="ECO:0000256" key="13">
    <source>
        <dbReference type="HAMAP-Rule" id="MF_01810"/>
    </source>
</evidence>
<evidence type="ECO:0000256" key="2">
    <source>
        <dbReference type="ARBA" id="ARBA00010527"/>
    </source>
</evidence>
<feature type="transmembrane region" description="Helical" evidence="13">
    <location>
        <begin position="503"/>
        <end position="523"/>
    </location>
</feature>
<feature type="domain" description="Membrane insertase YidC/Oxa/ALB C-terminal" evidence="15">
    <location>
        <begin position="360"/>
        <end position="539"/>
    </location>
</feature>
<dbReference type="InterPro" id="IPR019998">
    <property type="entry name" value="Membr_insert_YidC"/>
</dbReference>
<proteinExistence type="inferred from homology"/>
<feature type="domain" description="Membrane insertase YidC N-terminal" evidence="16">
    <location>
        <begin position="162"/>
        <end position="348"/>
    </location>
</feature>
<evidence type="ECO:0000256" key="7">
    <source>
        <dbReference type="ARBA" id="ARBA00022927"/>
    </source>
</evidence>
<dbReference type="Pfam" id="PF14849">
    <property type="entry name" value="YidC_periplas"/>
    <property type="match status" value="1"/>
</dbReference>
<dbReference type="InterPro" id="IPR028055">
    <property type="entry name" value="YidC/Oxa/ALB_C"/>
</dbReference>
<feature type="transmembrane region" description="Helical" evidence="13">
    <location>
        <begin position="360"/>
        <end position="380"/>
    </location>
</feature>
<keyword evidence="9 13" id="KW-0472">Membrane</keyword>
<evidence type="ECO:0000256" key="8">
    <source>
        <dbReference type="ARBA" id="ARBA00022989"/>
    </source>
</evidence>
<evidence type="ECO:0000256" key="9">
    <source>
        <dbReference type="ARBA" id="ARBA00023136"/>
    </source>
</evidence>
<reference evidence="17 18" key="1">
    <citation type="submission" date="2018-01" db="EMBL/GenBank/DDBJ databases">
        <title>Helicobacter pylori genome-wide association study shows promise for predicting gastric cancer risk.</title>
        <authorList>
            <person name="Berthenet E."/>
            <person name="Yahara K."/>
            <person name="Thorell K."/>
            <person name="Pascoe B."/>
            <person name="Meric G."/>
            <person name="Mikhail J.M."/>
            <person name="Engstrand L."/>
            <person name="Enroth H."/>
            <person name="Burette A."/>
            <person name="Megraud F."/>
            <person name="Atherton J."/>
            <person name="Smith S."/>
            <person name="Wilkinson T.S."/>
            <person name="Hitchings M.D."/>
            <person name="Falush D."/>
            <person name="Sheppard S.K."/>
        </authorList>
    </citation>
    <scope>NUCLEOTIDE SEQUENCE [LARGE SCALE GENOMIC DNA]</scope>
    <source>
        <strain evidence="17 18">GIL237</strain>
    </source>
</reference>
<protein>
    <recommendedName>
        <fullName evidence="3 13">Membrane protein insertase YidC</fullName>
    </recommendedName>
    <alternativeName>
        <fullName evidence="12 13">Foldase YidC</fullName>
    </alternativeName>
    <alternativeName>
        <fullName evidence="11 13">Membrane integrase YidC</fullName>
    </alternativeName>
    <alternativeName>
        <fullName evidence="13">Membrane protein YidC</fullName>
    </alternativeName>
</protein>
<dbReference type="NCBIfam" id="NF002354">
    <property type="entry name" value="PRK01318.2-1"/>
    <property type="match status" value="1"/>
</dbReference>
<keyword evidence="6 13" id="KW-0812">Transmembrane</keyword>
<dbReference type="GO" id="GO:0005886">
    <property type="term" value="C:plasma membrane"/>
    <property type="evidence" value="ECO:0007669"/>
    <property type="project" value="UniProtKB-SubCell"/>
</dbReference>
<dbReference type="InterPro" id="IPR047196">
    <property type="entry name" value="YidC_ALB_C"/>
</dbReference>
<sequence>MDRNNNNNLRLILAIALSFLFIALYSYFFQKPNKTTTETTKQETTKQETANNNAAPSPTAPNTITQDFSVTQTIPQENLLSTISFEHAKIEIDSLGRIKQVYLKDKKYLTPKQKGFLEHVSHLFSSKENSQPPLKELPLLATDKLKPLEVRFLDPTLNNKAFNTPYSASKTTLGPNEQLVLTQDLGALTIIKTLTFYDDLHYDLKIAFKSSNNIIPSYVITNGYRPVADLDSYTFSGVLLENNDKKIEKIEDKDAKEIKRFSNTLFLSSVDRYFTTLLFTKDPQGFEALIDSEIGTKNPLGFISLKNEANLHGYIGPKDYRSLKAISPMLTDVIEYGLITFFAKGVFVLLDYLYQFVGNWGWAIILLTIIVRLILYPLSYKGMVSMQKLKELAPKMKELQEKYKGEPQKLQAHMMQLYKKHGANPLGGCLPLILQIPVFFAIYRVLYNAVELKSSEWILWIHDLSIMDPYFILPLLMGASMYWHQSVTPNTMTDPMQAKIFKLLPLLFTIFLITFPAGLVLYWTTNNILSVLQQLIINKVLENKKRAHAQNKKEH</sequence>
<dbReference type="NCBIfam" id="TIGR03592">
    <property type="entry name" value="yidC_oxa1_cterm"/>
    <property type="match status" value="1"/>
</dbReference>
<feature type="compositionally biased region" description="Low complexity" evidence="14">
    <location>
        <begin position="47"/>
        <end position="63"/>
    </location>
</feature>
<dbReference type="CDD" id="cd19960">
    <property type="entry name" value="YidC_peri"/>
    <property type="match status" value="1"/>
</dbReference>
<evidence type="ECO:0000313" key="18">
    <source>
        <dbReference type="Proteomes" id="UP000244700"/>
    </source>
</evidence>
<comment type="subcellular location">
    <subcellularLocation>
        <location evidence="1">Cell inner membrane</location>
        <topology evidence="1">Multi-pass membrane protein</topology>
    </subcellularLocation>
    <subcellularLocation>
        <location evidence="13">Cell membrane</location>
        <topology evidence="13">Multi-pass membrane protein</topology>
    </subcellularLocation>
</comment>
<evidence type="ECO:0000259" key="16">
    <source>
        <dbReference type="Pfam" id="PF14849"/>
    </source>
</evidence>
<dbReference type="GO" id="GO:0032977">
    <property type="term" value="F:membrane insertase activity"/>
    <property type="evidence" value="ECO:0007669"/>
    <property type="project" value="InterPro"/>
</dbReference>
<accession>A0A2T6V2D3</accession>
<gene>
    <name evidence="13" type="primary">yidC</name>
    <name evidence="17" type="ORF">C2R72_08265</name>
</gene>
<keyword evidence="4 13" id="KW-0813">Transport</keyword>
<dbReference type="HAMAP" id="MF_01810">
    <property type="entry name" value="YidC_type1"/>
    <property type="match status" value="1"/>
</dbReference>
<feature type="transmembrane region" description="Helical" evidence="13">
    <location>
        <begin position="12"/>
        <end position="29"/>
    </location>
</feature>
<comment type="function">
    <text evidence="13">Required for the insertion and/or proper folding and/or complex formation of integral membrane proteins into the membrane. Involved in integration of membrane proteins that insert both dependently and independently of the Sec translocase complex, as well as at least some lipoproteins. Aids folding of multispanning membrane proteins.</text>
</comment>
<evidence type="ECO:0000256" key="4">
    <source>
        <dbReference type="ARBA" id="ARBA00022448"/>
    </source>
</evidence>
<evidence type="ECO:0000256" key="14">
    <source>
        <dbReference type="SAM" id="MobiDB-lite"/>
    </source>
</evidence>
<comment type="similarity">
    <text evidence="2 13">Belongs to the OXA1/ALB3/YidC family. Type 1 subfamily.</text>
</comment>
<dbReference type="NCBIfam" id="NF002357">
    <property type="entry name" value="PRK01318.2-4"/>
    <property type="match status" value="1"/>
</dbReference>
<dbReference type="PANTHER" id="PTHR12428:SF65">
    <property type="entry name" value="CYTOCHROME C OXIDASE ASSEMBLY PROTEIN COX18, MITOCHONDRIAL"/>
    <property type="match status" value="1"/>
</dbReference>
<evidence type="ECO:0000256" key="3">
    <source>
        <dbReference type="ARBA" id="ARBA00015325"/>
    </source>
</evidence>
<dbReference type="PANTHER" id="PTHR12428">
    <property type="entry name" value="OXA1"/>
    <property type="match status" value="1"/>
</dbReference>
<dbReference type="PRINTS" id="PR01900">
    <property type="entry name" value="YIDCPROTEIN"/>
</dbReference>
<dbReference type="Gene3D" id="2.70.98.90">
    <property type="match status" value="1"/>
</dbReference>
<organism evidence="17 18">
    <name type="scientific">Helicobacter pylori</name>
    <name type="common">Campylobacter pylori</name>
    <dbReference type="NCBI Taxonomy" id="210"/>
    <lineage>
        <taxon>Bacteria</taxon>
        <taxon>Pseudomonadati</taxon>
        <taxon>Campylobacterota</taxon>
        <taxon>Epsilonproteobacteria</taxon>
        <taxon>Campylobacterales</taxon>
        <taxon>Helicobacteraceae</taxon>
        <taxon>Helicobacter</taxon>
    </lineage>
</organism>
<dbReference type="Proteomes" id="UP000244700">
    <property type="component" value="Unassembled WGS sequence"/>
</dbReference>